<comment type="caution">
    <text evidence="1">The sequence shown here is derived from an EMBL/GenBank/DDBJ whole genome shotgun (WGS) entry which is preliminary data.</text>
</comment>
<evidence type="ECO:0000313" key="2">
    <source>
        <dbReference type="Proteomes" id="UP000712570"/>
    </source>
</evidence>
<dbReference type="Proteomes" id="UP000712570">
    <property type="component" value="Unassembled WGS sequence"/>
</dbReference>
<accession>A0ABX0KX32</accession>
<reference evidence="1 2" key="1">
    <citation type="submission" date="2020-03" db="EMBL/GenBank/DDBJ databases">
        <title>Draft genome sequence of environmentally isolated violet-colored cultures.</title>
        <authorList>
            <person name="Wilson H.S."/>
        </authorList>
    </citation>
    <scope>NUCLEOTIDE SEQUENCE [LARGE SCALE GENOMIC DNA]</scope>
    <source>
        <strain evidence="1 2">HSC-16F04</strain>
    </source>
</reference>
<name>A0ABX0KX32_9NEIS</name>
<dbReference type="EMBL" id="JAAOLX010000005">
    <property type="protein sequence ID" value="NHQ86772.1"/>
    <property type="molecule type" value="Genomic_DNA"/>
</dbReference>
<evidence type="ECO:0000313" key="1">
    <source>
        <dbReference type="EMBL" id="NHQ86772.1"/>
    </source>
</evidence>
<protein>
    <submittedName>
        <fullName evidence="1">Uncharacterized protein</fullName>
    </submittedName>
</protein>
<proteinExistence type="predicted"/>
<dbReference type="RefSeq" id="WP_166826119.1">
    <property type="nucleotide sequence ID" value="NZ_JAAOLX010000005.1"/>
</dbReference>
<keyword evidence="2" id="KW-1185">Reference proteome</keyword>
<sequence length="61" mass="6769">MSQENKLTTSNDILDGMKKFIPTHFVMGEISDELASVILGNCTTEEQTRCHISWPLSVLSA</sequence>
<gene>
    <name evidence="1" type="ORF">HA050_11650</name>
</gene>
<organism evidence="1 2">
    <name type="scientific">Iodobacter violaceini</name>
    <dbReference type="NCBI Taxonomy" id="3044271"/>
    <lineage>
        <taxon>Bacteria</taxon>
        <taxon>Pseudomonadati</taxon>
        <taxon>Pseudomonadota</taxon>
        <taxon>Betaproteobacteria</taxon>
        <taxon>Neisseriales</taxon>
        <taxon>Chitinibacteraceae</taxon>
        <taxon>Iodobacter</taxon>
    </lineage>
</organism>